<gene>
    <name evidence="2" type="ORF">DEH80_13950</name>
</gene>
<dbReference type="EMBL" id="QEQK01000013">
    <property type="protein sequence ID" value="PWN55126.1"/>
    <property type="molecule type" value="Genomic_DNA"/>
</dbReference>
<dbReference type="Proteomes" id="UP000251800">
    <property type="component" value="Unassembled WGS sequence"/>
</dbReference>
<feature type="transmembrane region" description="Helical" evidence="1">
    <location>
        <begin position="168"/>
        <end position="195"/>
    </location>
</feature>
<dbReference type="InterPro" id="IPR021836">
    <property type="entry name" value="DUF3429"/>
</dbReference>
<dbReference type="AlphaFoldDB" id="A0A383XR72"/>
<evidence type="ECO:0008006" key="4">
    <source>
        <dbReference type="Google" id="ProtNLM"/>
    </source>
</evidence>
<sequence length="234" mass="25551">MDASTLGRIIDETPIVIIASKLTDTRTLEKRLGLAGADFRILILGMGSAEHRQAFHDLQTEHGWSQLPMVFVHGRCIGGEPELYDHPLLRPEDPITWTLGLAGLIPFVLGALGSHLDVGLIGPHIFNATLAYAVLILSFMAGSQWGGAVNVRDQRNRWRYVLSVIPPLVIWPAWLMGPVATLCVLLAGFAGLLLVDIGLQRRKGWPGWYLKLRAVLTTGVIVSLVVMAEAIPTL</sequence>
<accession>A0A383XR72</accession>
<name>A0A383XR72_9GAMM</name>
<proteinExistence type="predicted"/>
<evidence type="ECO:0000313" key="3">
    <source>
        <dbReference type="Proteomes" id="UP000251800"/>
    </source>
</evidence>
<evidence type="ECO:0000256" key="1">
    <source>
        <dbReference type="SAM" id="Phobius"/>
    </source>
</evidence>
<feature type="transmembrane region" description="Helical" evidence="1">
    <location>
        <begin position="95"/>
        <end position="113"/>
    </location>
</feature>
<evidence type="ECO:0000313" key="2">
    <source>
        <dbReference type="EMBL" id="PWN55126.1"/>
    </source>
</evidence>
<organism evidence="2 3">
    <name type="scientific">Abyssibacter profundi</name>
    <dbReference type="NCBI Taxonomy" id="2182787"/>
    <lineage>
        <taxon>Bacteria</taxon>
        <taxon>Pseudomonadati</taxon>
        <taxon>Pseudomonadota</taxon>
        <taxon>Gammaproteobacteria</taxon>
        <taxon>Chromatiales</taxon>
        <taxon>Oceanococcaceae</taxon>
        <taxon>Abyssibacter</taxon>
    </lineage>
</organism>
<dbReference type="RefSeq" id="WP_109721126.1">
    <property type="nucleotide sequence ID" value="NZ_QEQK01000013.1"/>
</dbReference>
<dbReference type="Pfam" id="PF11911">
    <property type="entry name" value="DUF3429"/>
    <property type="match status" value="1"/>
</dbReference>
<feature type="transmembrane region" description="Helical" evidence="1">
    <location>
        <begin position="207"/>
        <end position="228"/>
    </location>
</feature>
<feature type="transmembrane region" description="Helical" evidence="1">
    <location>
        <begin position="125"/>
        <end position="148"/>
    </location>
</feature>
<keyword evidence="3" id="KW-1185">Reference proteome</keyword>
<reference evidence="2 3" key="1">
    <citation type="submission" date="2018-05" db="EMBL/GenBank/DDBJ databases">
        <title>Abyssibacter profundi OUC007T gen. nov., sp. nov, a marine bacterium isolated from seawater of the Mariana Trench.</title>
        <authorList>
            <person name="Zhou S."/>
        </authorList>
    </citation>
    <scope>NUCLEOTIDE SEQUENCE [LARGE SCALE GENOMIC DNA]</scope>
    <source>
        <strain evidence="2 3">OUC007</strain>
    </source>
</reference>
<dbReference type="PANTHER" id="PTHR15887">
    <property type="entry name" value="TRANSMEMBRANE PROTEIN 69"/>
    <property type="match status" value="1"/>
</dbReference>
<keyword evidence="1" id="KW-0812">Transmembrane</keyword>
<dbReference type="PANTHER" id="PTHR15887:SF1">
    <property type="entry name" value="TRANSMEMBRANE PROTEIN 69"/>
    <property type="match status" value="1"/>
</dbReference>
<protein>
    <recommendedName>
        <fullName evidence="4">DUF3429 domain-containing protein</fullName>
    </recommendedName>
</protein>
<keyword evidence="1" id="KW-0472">Membrane</keyword>
<keyword evidence="1" id="KW-1133">Transmembrane helix</keyword>
<comment type="caution">
    <text evidence="2">The sequence shown here is derived from an EMBL/GenBank/DDBJ whole genome shotgun (WGS) entry which is preliminary data.</text>
</comment>
<dbReference type="OrthoDB" id="8591832at2"/>